<evidence type="ECO:0000313" key="2">
    <source>
        <dbReference type="Proteomes" id="UP000827976"/>
    </source>
</evidence>
<name>A0ACB7TVB9_DIOAL</name>
<comment type="caution">
    <text evidence="1">The sequence shown here is derived from an EMBL/GenBank/DDBJ whole genome shotgun (WGS) entry which is preliminary data.</text>
</comment>
<accession>A0ACB7TVB9</accession>
<gene>
    <name evidence="1" type="ORF">IHE45_20G005000</name>
</gene>
<reference evidence="2" key="1">
    <citation type="journal article" date="2022" name="Nat. Commun.">
        <title>Chromosome evolution and the genetic basis of agronomically important traits in greater yam.</title>
        <authorList>
            <person name="Bredeson J.V."/>
            <person name="Lyons J.B."/>
            <person name="Oniyinde I.O."/>
            <person name="Okereke N.R."/>
            <person name="Kolade O."/>
            <person name="Nnabue I."/>
            <person name="Nwadili C.O."/>
            <person name="Hribova E."/>
            <person name="Parker M."/>
            <person name="Nwogha J."/>
            <person name="Shu S."/>
            <person name="Carlson J."/>
            <person name="Kariba R."/>
            <person name="Muthemba S."/>
            <person name="Knop K."/>
            <person name="Barton G.J."/>
            <person name="Sherwood A.V."/>
            <person name="Lopez-Montes A."/>
            <person name="Asiedu R."/>
            <person name="Jamnadass R."/>
            <person name="Muchugi A."/>
            <person name="Goodstein D."/>
            <person name="Egesi C.N."/>
            <person name="Featherston J."/>
            <person name="Asfaw A."/>
            <person name="Simpson G.G."/>
            <person name="Dolezel J."/>
            <person name="Hendre P.S."/>
            <person name="Van Deynze A."/>
            <person name="Kumar P.L."/>
            <person name="Obidiegwu J.E."/>
            <person name="Bhattacharjee R."/>
            <person name="Rokhsar D.S."/>
        </authorList>
    </citation>
    <scope>NUCLEOTIDE SEQUENCE [LARGE SCALE GENOMIC DNA]</scope>
    <source>
        <strain evidence="2">cv. TDa95/00328</strain>
    </source>
</reference>
<keyword evidence="2" id="KW-1185">Reference proteome</keyword>
<dbReference type="EMBL" id="CM037030">
    <property type="protein sequence ID" value="KAH7650682.1"/>
    <property type="molecule type" value="Genomic_DNA"/>
</dbReference>
<dbReference type="Proteomes" id="UP000827976">
    <property type="component" value="Chromosome 20"/>
</dbReference>
<proteinExistence type="predicted"/>
<evidence type="ECO:0000313" key="1">
    <source>
        <dbReference type="EMBL" id="KAH7650682.1"/>
    </source>
</evidence>
<organism evidence="1 2">
    <name type="scientific">Dioscorea alata</name>
    <name type="common">Purple yam</name>
    <dbReference type="NCBI Taxonomy" id="55571"/>
    <lineage>
        <taxon>Eukaryota</taxon>
        <taxon>Viridiplantae</taxon>
        <taxon>Streptophyta</taxon>
        <taxon>Embryophyta</taxon>
        <taxon>Tracheophyta</taxon>
        <taxon>Spermatophyta</taxon>
        <taxon>Magnoliopsida</taxon>
        <taxon>Liliopsida</taxon>
        <taxon>Dioscoreales</taxon>
        <taxon>Dioscoreaceae</taxon>
        <taxon>Dioscorea</taxon>
    </lineage>
</organism>
<sequence>MPASSIFFSLPHLPNTEQYDPQRRTRTLASPSSEKPWLHTHTVKMPTAPWMQGPLLLHPEDVLTFSKDRKTKIKRHHFRVDRSLTDKVRGGRSRVAMRNIVRSITKLRTLAPLDVDGDDEGSDEVIEFSIPLEEEVVDANGSVRKRKVPWGNVVEKVVYPREKKEPVVTTAKKILPKDVLRRLQEEAGKIDQWVKAKKAGLTDDVVDEIRRIWRKRELVKVKFRLPLSANMVRAREIVELKTGGLVVWSKRDTLVVYRGSNYQLPPKPFLNSDVTLSVHSSGIPEDKVCIPANSDEFNATCFQRCTEAKQTLFNYLGSESIPRMESAGETLYEKETNRLLDGLGPRFIDWWWKKPLPVDADLLPEVVPDFKTPFRCCPPRIRPTLSNDELAYLRKIARPLPTHFALGKNRKLHGLAAAILKLWEKCPIAKIAVKLGLPNTSNERMSYELKRLTGGVLILRNKFFIILYRGKDFLPNGVASSIFEREIKLHDQQLQEEAARFKALELYNLLDDSVSMTTSNIGTLSEFEDIELKYAAPEDDSCEDKIKIKAEIAKLEKELQEQERKLFILNVKIEKSEKELAKLNSSWRLSDLAEDQEILTDEERQKFRKIGLKMDEFLLLGRRGVYGGTIASMHQHWKHRELVKVITMQNAFLQVSYTAKQLEIESGGILVAVKQLRKGHVIILYRGKNYRRPLKLLPDNLLTKREALKKSIEVQRRGSLRFFVHERRQAIWILKQKLRELRDKAKILDYSHEFNSDES</sequence>
<protein>
    <submittedName>
        <fullName evidence="1">Poly(A)-specific exoribonuclease PARN protein</fullName>
    </submittedName>
</protein>